<dbReference type="SUPFAM" id="SSF56601">
    <property type="entry name" value="beta-lactamase/transpeptidase-like"/>
    <property type="match status" value="1"/>
</dbReference>
<dbReference type="PANTHER" id="PTHR46520">
    <property type="entry name" value="SERINE BETA-LACTAMASE-LIKE PROTEIN LACTB, MITOCHONDRIAL"/>
    <property type="match status" value="1"/>
</dbReference>
<proteinExistence type="predicted"/>
<name>A0A9Q0N5S2_9DIPT</name>
<dbReference type="Proteomes" id="UP001151699">
    <property type="component" value="Chromosome B"/>
</dbReference>
<dbReference type="AlphaFoldDB" id="A0A9Q0N5S2"/>
<protein>
    <submittedName>
        <fullName evidence="2">Serine beta-lactamase-like protein LACTB, mitochondrial</fullName>
    </submittedName>
</protein>
<dbReference type="Pfam" id="PF00144">
    <property type="entry name" value="Beta-lactamase"/>
    <property type="match status" value="1"/>
</dbReference>
<dbReference type="GO" id="GO:0005739">
    <property type="term" value="C:mitochondrion"/>
    <property type="evidence" value="ECO:0007669"/>
    <property type="project" value="TreeGrafter"/>
</dbReference>
<comment type="caution">
    <text evidence="2">The sequence shown here is derived from an EMBL/GenBank/DDBJ whole genome shotgun (WGS) entry which is preliminary data.</text>
</comment>
<dbReference type="GO" id="GO:0006508">
    <property type="term" value="P:proteolysis"/>
    <property type="evidence" value="ECO:0007669"/>
    <property type="project" value="TreeGrafter"/>
</dbReference>
<dbReference type="PANTHER" id="PTHR46520:SF1">
    <property type="entry name" value="SERINE BETA-LACTAMASE-LIKE PROTEIN LACTB, MITOCHONDRIAL"/>
    <property type="match status" value="1"/>
</dbReference>
<evidence type="ECO:0000313" key="2">
    <source>
        <dbReference type="EMBL" id="KAJ6644088.1"/>
    </source>
</evidence>
<dbReference type="EMBL" id="WJQU01000002">
    <property type="protein sequence ID" value="KAJ6644088.1"/>
    <property type="molecule type" value="Genomic_DNA"/>
</dbReference>
<dbReference type="Gene3D" id="3.40.710.10">
    <property type="entry name" value="DD-peptidase/beta-lactamase superfamily"/>
    <property type="match status" value="1"/>
</dbReference>
<reference evidence="2" key="1">
    <citation type="submission" date="2022-07" db="EMBL/GenBank/DDBJ databases">
        <authorList>
            <person name="Trinca V."/>
            <person name="Uliana J.V.C."/>
            <person name="Torres T.T."/>
            <person name="Ward R.J."/>
            <person name="Monesi N."/>
        </authorList>
    </citation>
    <scope>NUCLEOTIDE SEQUENCE</scope>
    <source>
        <strain evidence="2">HSMRA1968</strain>
        <tissue evidence="2">Whole embryos</tissue>
    </source>
</reference>
<dbReference type="OrthoDB" id="8191115at2759"/>
<dbReference type="InterPro" id="IPR052794">
    <property type="entry name" value="Mito_Ser_Protease_LACTB"/>
</dbReference>
<dbReference type="InterPro" id="IPR001466">
    <property type="entry name" value="Beta-lactam-related"/>
</dbReference>
<evidence type="ECO:0000313" key="3">
    <source>
        <dbReference type="Proteomes" id="UP001151699"/>
    </source>
</evidence>
<keyword evidence="3" id="KW-1185">Reference proteome</keyword>
<dbReference type="GO" id="GO:0008233">
    <property type="term" value="F:peptidase activity"/>
    <property type="evidence" value="ECO:0007669"/>
    <property type="project" value="TreeGrafter"/>
</dbReference>
<gene>
    <name evidence="2" type="primary">Lactb</name>
    <name evidence="2" type="ORF">Bhyg_09054</name>
</gene>
<organism evidence="2 3">
    <name type="scientific">Pseudolycoriella hygida</name>
    <dbReference type="NCBI Taxonomy" id="35572"/>
    <lineage>
        <taxon>Eukaryota</taxon>
        <taxon>Metazoa</taxon>
        <taxon>Ecdysozoa</taxon>
        <taxon>Arthropoda</taxon>
        <taxon>Hexapoda</taxon>
        <taxon>Insecta</taxon>
        <taxon>Pterygota</taxon>
        <taxon>Neoptera</taxon>
        <taxon>Endopterygota</taxon>
        <taxon>Diptera</taxon>
        <taxon>Nematocera</taxon>
        <taxon>Sciaroidea</taxon>
        <taxon>Sciaridae</taxon>
        <taxon>Pseudolycoriella</taxon>
    </lineage>
</organism>
<evidence type="ECO:0000259" key="1">
    <source>
        <dbReference type="Pfam" id="PF00144"/>
    </source>
</evidence>
<dbReference type="InterPro" id="IPR012338">
    <property type="entry name" value="Beta-lactam/transpept-like"/>
</dbReference>
<accession>A0A9Q0N5S2</accession>
<sequence>MKDSLQINHQSDFYEVSPSTESVPTNVKQSVIIPNNSLQNFHFVVFADATLYYNQPYRMKSIFVYLTAIITAVICSNTKNTVKVEDAIEKARDLVRNFLNGTANGLAPGLVIGVTVKGERKWLEGFGLANIENNVTMTGDAVMQIGSIGKSFTLGLASRLMYEGKLDFDAPIRDHLSYDEFPDRTWNGSVVNITLRQLFQMTAGIPNGPNESEVGTCLRCTNQTGRLAFVRDKKQDFEPGMNFTYSNFGIELAGVVIEKILRNKTFDVAFMEMVKNVLKLNETAIVNTATITPNLASFYTTNMRKVYNSGMWGDIFLNDFHAAGDAYHGRSEHFVKQSTVQDAWVPTEVSKNYLPYGLAWIIHNVTGDRPIGNRVVWHSGGTLGCRSMLTIYPETEIIVAASVNLAESPIDAFLLEGSIADLFFNATKAVNV</sequence>
<feature type="domain" description="Beta-lactamase-related" evidence="1">
    <location>
        <begin position="103"/>
        <end position="409"/>
    </location>
</feature>
<dbReference type="GO" id="GO:0019216">
    <property type="term" value="P:regulation of lipid metabolic process"/>
    <property type="evidence" value="ECO:0007669"/>
    <property type="project" value="TreeGrafter"/>
</dbReference>